<dbReference type="GO" id="GO:0005634">
    <property type="term" value="C:nucleus"/>
    <property type="evidence" value="ECO:0007669"/>
    <property type="project" value="TreeGrafter"/>
</dbReference>
<evidence type="ECO:0000313" key="3">
    <source>
        <dbReference type="Proteomes" id="UP001147695"/>
    </source>
</evidence>
<protein>
    <submittedName>
        <fullName evidence="2">Uncharacterized protein</fullName>
    </submittedName>
</protein>
<comment type="caution">
    <text evidence="2">The sequence shown here is derived from an EMBL/GenBank/DDBJ whole genome shotgun (WGS) entry which is preliminary data.</text>
</comment>
<dbReference type="PANTHER" id="PTHR13464:SF0">
    <property type="entry name" value="SAP30-BINDING PROTEIN"/>
    <property type="match status" value="1"/>
</dbReference>
<feature type="compositionally biased region" description="Low complexity" evidence="1">
    <location>
        <begin position="81"/>
        <end position="96"/>
    </location>
</feature>
<name>A0A9W9QTQ9_PENBR</name>
<feature type="compositionally biased region" description="Polar residues" evidence="1">
    <location>
        <begin position="37"/>
        <end position="49"/>
    </location>
</feature>
<accession>A0A9W9QTQ9</accession>
<reference evidence="2" key="2">
    <citation type="journal article" date="2023" name="IMA Fungus">
        <title>Comparative genomic study of the Penicillium genus elucidates a diverse pangenome and 15 lateral gene transfer events.</title>
        <authorList>
            <person name="Petersen C."/>
            <person name="Sorensen T."/>
            <person name="Nielsen M.R."/>
            <person name="Sondergaard T.E."/>
            <person name="Sorensen J.L."/>
            <person name="Fitzpatrick D.A."/>
            <person name="Frisvad J.C."/>
            <person name="Nielsen K.L."/>
        </authorList>
    </citation>
    <scope>NUCLEOTIDE SEQUENCE</scope>
    <source>
        <strain evidence="2">IBT 35673</strain>
    </source>
</reference>
<reference evidence="2" key="1">
    <citation type="submission" date="2022-12" db="EMBL/GenBank/DDBJ databases">
        <authorList>
            <person name="Petersen C."/>
        </authorList>
    </citation>
    <scope>NUCLEOTIDE SEQUENCE</scope>
    <source>
        <strain evidence="2">IBT 35673</strain>
    </source>
</reference>
<feature type="region of interest" description="Disordered" evidence="1">
    <location>
        <begin position="81"/>
        <end position="115"/>
    </location>
</feature>
<feature type="region of interest" description="Disordered" evidence="1">
    <location>
        <begin position="231"/>
        <end position="250"/>
    </location>
</feature>
<dbReference type="GO" id="GO:0006355">
    <property type="term" value="P:regulation of DNA-templated transcription"/>
    <property type="evidence" value="ECO:0007669"/>
    <property type="project" value="InterPro"/>
</dbReference>
<organism evidence="2 3">
    <name type="scientific">Penicillium brevicompactum</name>
    <dbReference type="NCBI Taxonomy" id="5074"/>
    <lineage>
        <taxon>Eukaryota</taxon>
        <taxon>Fungi</taxon>
        <taxon>Dikarya</taxon>
        <taxon>Ascomycota</taxon>
        <taxon>Pezizomycotina</taxon>
        <taxon>Eurotiomycetes</taxon>
        <taxon>Eurotiomycetidae</taxon>
        <taxon>Eurotiales</taxon>
        <taxon>Aspergillaceae</taxon>
        <taxon>Penicillium</taxon>
    </lineage>
</organism>
<dbReference type="AlphaFoldDB" id="A0A9W9QTQ9"/>
<dbReference type="InterPro" id="IPR012479">
    <property type="entry name" value="SAP30BP"/>
</dbReference>
<proteinExistence type="predicted"/>
<feature type="region of interest" description="Disordered" evidence="1">
    <location>
        <begin position="1"/>
        <end position="52"/>
    </location>
</feature>
<dbReference type="PANTHER" id="PTHR13464">
    <property type="entry name" value="TRANSCRIPTIONAL REGULATOR PROTEIN HCNGP"/>
    <property type="match status" value="1"/>
</dbReference>
<sequence>MLDLAGYDSSDDEVEQQAPSPRLQTQEKEVTAPTPQPDQSKGDQSTGNANLEIYTLPNVALMPSTVQPSTEVPNESTNIAAAATPAGPAGPVLGPASIDMAPLPEDSDMSNGRTSPFSATRALVQDLTLPPVPNLEIPPSPPGSPNPAVNAKFEHFLSLKKQGVHFNSKLASSTSLKNPSLLANMMSHAGITEQSQYDTSLPADVWSTSTLPPWGFKGELLRAQHELRRNMEAQKTSGQRTSVDFVSGST</sequence>
<evidence type="ECO:0000313" key="2">
    <source>
        <dbReference type="EMBL" id="KAJ5345560.1"/>
    </source>
</evidence>
<dbReference type="EMBL" id="JAPZBQ010000002">
    <property type="protein sequence ID" value="KAJ5345560.1"/>
    <property type="molecule type" value="Genomic_DNA"/>
</dbReference>
<dbReference type="Pfam" id="PF07818">
    <property type="entry name" value="HCNGP"/>
    <property type="match status" value="1"/>
</dbReference>
<feature type="compositionally biased region" description="Polar residues" evidence="1">
    <location>
        <begin position="233"/>
        <end position="250"/>
    </location>
</feature>
<evidence type="ECO:0000256" key="1">
    <source>
        <dbReference type="SAM" id="MobiDB-lite"/>
    </source>
</evidence>
<gene>
    <name evidence="2" type="ORF">N7452_003564</name>
</gene>
<dbReference type="Proteomes" id="UP001147695">
    <property type="component" value="Unassembled WGS sequence"/>
</dbReference>